<feature type="region of interest" description="Disordered" evidence="1">
    <location>
        <begin position="1"/>
        <end position="58"/>
    </location>
</feature>
<dbReference type="Proteomes" id="UP000294003">
    <property type="component" value="Unassembled WGS sequence"/>
</dbReference>
<keyword evidence="3" id="KW-1185">Reference proteome</keyword>
<evidence type="ECO:0000313" key="2">
    <source>
        <dbReference type="EMBL" id="RYO77158.1"/>
    </source>
</evidence>
<dbReference type="EMBL" id="QJNS01000493">
    <property type="protein sequence ID" value="RYO77158.1"/>
    <property type="molecule type" value="Genomic_DNA"/>
</dbReference>
<organism evidence="2 3">
    <name type="scientific">Monosporascus cannonballus</name>
    <dbReference type="NCBI Taxonomy" id="155416"/>
    <lineage>
        <taxon>Eukaryota</taxon>
        <taxon>Fungi</taxon>
        <taxon>Dikarya</taxon>
        <taxon>Ascomycota</taxon>
        <taxon>Pezizomycotina</taxon>
        <taxon>Sordariomycetes</taxon>
        <taxon>Xylariomycetidae</taxon>
        <taxon>Xylariales</taxon>
        <taxon>Xylariales incertae sedis</taxon>
        <taxon>Monosporascus</taxon>
    </lineage>
</organism>
<evidence type="ECO:0000256" key="1">
    <source>
        <dbReference type="SAM" id="MobiDB-lite"/>
    </source>
</evidence>
<protein>
    <submittedName>
        <fullName evidence="2">Uncharacterized protein</fullName>
    </submittedName>
</protein>
<reference evidence="2 3" key="1">
    <citation type="submission" date="2018-06" db="EMBL/GenBank/DDBJ databases">
        <title>Complete Genomes of Monosporascus.</title>
        <authorList>
            <person name="Robinson A.J."/>
            <person name="Natvig D.O."/>
        </authorList>
    </citation>
    <scope>NUCLEOTIDE SEQUENCE [LARGE SCALE GENOMIC DNA]</scope>
    <source>
        <strain evidence="2 3">CBS 609.92</strain>
    </source>
</reference>
<name>A0ABY0GTD0_9PEZI</name>
<comment type="caution">
    <text evidence="2">The sequence shown here is derived from an EMBL/GenBank/DDBJ whole genome shotgun (WGS) entry which is preliminary data.</text>
</comment>
<proteinExistence type="predicted"/>
<accession>A0ABY0GTD0</accession>
<feature type="region of interest" description="Disordered" evidence="1">
    <location>
        <begin position="75"/>
        <end position="140"/>
    </location>
</feature>
<gene>
    <name evidence="2" type="ORF">DL762_009440</name>
</gene>
<evidence type="ECO:0000313" key="3">
    <source>
        <dbReference type="Proteomes" id="UP000294003"/>
    </source>
</evidence>
<sequence length="160" mass="17434">MPNHQYKLRTTQPRPETRTREAIGTTDAHFYVSARASSSPPRCHYGFPGHARAEPLETPRQRRVINVPHDRVTGCPRLGVRGGGQRARLDYRPGSTLKARSNRAVGQRVSRMAMGSASREPSSGSRQQPRDGRGPCDAAAATAIVASGIRDQDHDVTAAK</sequence>